<proteinExistence type="predicted"/>
<evidence type="ECO:0000313" key="1">
    <source>
        <dbReference type="EMBL" id="ADZ81870.1"/>
    </source>
</evidence>
<dbReference type="STRING" id="642492.Clole_0111"/>
<gene>
    <name evidence="1" type="ordered locus">Clole_0111</name>
</gene>
<organism evidence="1 2">
    <name type="scientific">Cellulosilyticum lentocellum (strain ATCC 49066 / DSM 5427 / NCIMB 11756 / RHM5)</name>
    <name type="common">Clostridium lentocellum</name>
    <dbReference type="NCBI Taxonomy" id="642492"/>
    <lineage>
        <taxon>Bacteria</taxon>
        <taxon>Bacillati</taxon>
        <taxon>Bacillota</taxon>
        <taxon>Clostridia</taxon>
        <taxon>Lachnospirales</taxon>
        <taxon>Cellulosilyticaceae</taxon>
        <taxon>Cellulosilyticum</taxon>
    </lineage>
</organism>
<dbReference type="AlphaFoldDB" id="F2JH55"/>
<dbReference type="EMBL" id="CP002582">
    <property type="protein sequence ID" value="ADZ81870.1"/>
    <property type="molecule type" value="Genomic_DNA"/>
</dbReference>
<accession>F2JH55</accession>
<name>F2JH55_CELLD</name>
<keyword evidence="2" id="KW-1185">Reference proteome</keyword>
<dbReference type="Proteomes" id="UP000008467">
    <property type="component" value="Chromosome"/>
</dbReference>
<reference evidence="1 2" key="1">
    <citation type="journal article" date="2011" name="J. Bacteriol.">
        <title>Complete genome sequence of the cellulose-degrading bacterium Cellulosilyticum lentocellum.</title>
        <authorList>
            <consortium name="US DOE Joint Genome Institute"/>
            <person name="Miller D.A."/>
            <person name="Suen G."/>
            <person name="Bruce D."/>
            <person name="Copeland A."/>
            <person name="Cheng J.F."/>
            <person name="Detter C."/>
            <person name="Goodwin L.A."/>
            <person name="Han C.S."/>
            <person name="Hauser L.J."/>
            <person name="Land M.L."/>
            <person name="Lapidus A."/>
            <person name="Lucas S."/>
            <person name="Meincke L."/>
            <person name="Pitluck S."/>
            <person name="Tapia R."/>
            <person name="Teshima H."/>
            <person name="Woyke T."/>
            <person name="Fox B.G."/>
            <person name="Angert E.R."/>
            <person name="Currie C.R."/>
        </authorList>
    </citation>
    <scope>NUCLEOTIDE SEQUENCE [LARGE SCALE GENOMIC DNA]</scope>
    <source>
        <strain evidence="2">ATCC 49066 / DSM 5427 / NCIMB 11756 / RHM5</strain>
    </source>
</reference>
<evidence type="ECO:0000313" key="2">
    <source>
        <dbReference type="Proteomes" id="UP000008467"/>
    </source>
</evidence>
<dbReference type="KEGG" id="cle:Clole_0111"/>
<dbReference type="HOGENOM" id="CLU_2895774_0_0_9"/>
<sequence length="62" mass="7594">MKKVNEKEMRMIKGGYTYYVYCQACDWDYTYEYTFSFWYTIARDHCETQLKNHLVNCPGIWG</sequence>
<dbReference type="RefSeq" id="WP_013655171.1">
    <property type="nucleotide sequence ID" value="NC_015275.1"/>
</dbReference>
<protein>
    <submittedName>
        <fullName evidence="1">Uncharacterized protein</fullName>
    </submittedName>
</protein>